<dbReference type="PANTHER" id="PTHR42718">
    <property type="entry name" value="MAJOR FACILITATOR SUPERFAMILY MULTIDRUG TRANSPORTER MFSC"/>
    <property type="match status" value="1"/>
</dbReference>
<keyword evidence="2" id="KW-0813">Transport</keyword>
<feature type="transmembrane region" description="Helical" evidence="9">
    <location>
        <begin position="12"/>
        <end position="35"/>
    </location>
</feature>
<comment type="caution">
    <text evidence="11">The sequence shown here is derived from an EMBL/GenBank/DDBJ whole genome shotgun (WGS) entry which is preliminary data.</text>
</comment>
<dbReference type="PROSITE" id="PS51257">
    <property type="entry name" value="PROKAR_LIPOPROTEIN"/>
    <property type="match status" value="1"/>
</dbReference>
<comment type="subcellular location">
    <subcellularLocation>
        <location evidence="1">Cell membrane</location>
        <topology evidence="1">Multi-pass membrane protein</topology>
    </subcellularLocation>
</comment>
<feature type="transmembrane region" description="Helical" evidence="9">
    <location>
        <begin position="347"/>
        <end position="366"/>
    </location>
</feature>
<keyword evidence="4 9" id="KW-0812">Transmembrane</keyword>
<feature type="transmembrane region" description="Helical" evidence="9">
    <location>
        <begin position="372"/>
        <end position="391"/>
    </location>
</feature>
<dbReference type="Pfam" id="PF07690">
    <property type="entry name" value="MFS_1"/>
    <property type="match status" value="1"/>
</dbReference>
<reference evidence="11 12" key="1">
    <citation type="journal article" date="2019" name="Int. J. Syst. Evol. Microbiol.">
        <title>The Global Catalogue of Microorganisms (GCM) 10K type strain sequencing project: providing services to taxonomists for standard genome sequencing and annotation.</title>
        <authorList>
            <consortium name="The Broad Institute Genomics Platform"/>
            <consortium name="The Broad Institute Genome Sequencing Center for Infectious Disease"/>
            <person name="Wu L."/>
            <person name="Ma J."/>
        </authorList>
    </citation>
    <scope>NUCLEOTIDE SEQUENCE [LARGE SCALE GENOMIC DNA]</scope>
    <source>
        <strain evidence="11 12">JCM 15478</strain>
    </source>
</reference>
<keyword evidence="3" id="KW-1003">Cell membrane</keyword>
<evidence type="ECO:0000256" key="1">
    <source>
        <dbReference type="ARBA" id="ARBA00004651"/>
    </source>
</evidence>
<evidence type="ECO:0000256" key="9">
    <source>
        <dbReference type="SAM" id="Phobius"/>
    </source>
</evidence>
<dbReference type="PROSITE" id="PS50850">
    <property type="entry name" value="MFS"/>
    <property type="match status" value="1"/>
</dbReference>
<feature type="transmembrane region" description="Helical" evidence="9">
    <location>
        <begin position="165"/>
        <end position="187"/>
    </location>
</feature>
<dbReference type="CDD" id="cd17321">
    <property type="entry name" value="MFS_MMR_MDR_like"/>
    <property type="match status" value="1"/>
</dbReference>
<feature type="transmembrane region" description="Helical" evidence="9">
    <location>
        <begin position="318"/>
        <end position="335"/>
    </location>
</feature>
<dbReference type="NCBIfam" id="TIGR00711">
    <property type="entry name" value="efflux_EmrB"/>
    <property type="match status" value="1"/>
</dbReference>
<evidence type="ECO:0000256" key="6">
    <source>
        <dbReference type="ARBA" id="ARBA00023136"/>
    </source>
</evidence>
<dbReference type="Proteomes" id="UP001500016">
    <property type="component" value="Unassembled WGS sequence"/>
</dbReference>
<evidence type="ECO:0000313" key="11">
    <source>
        <dbReference type="EMBL" id="GAA2073068.1"/>
    </source>
</evidence>
<keyword evidence="5 9" id="KW-1133">Transmembrane helix</keyword>
<dbReference type="InterPro" id="IPR020846">
    <property type="entry name" value="MFS_dom"/>
</dbReference>
<feature type="transmembrane region" description="Helical" evidence="9">
    <location>
        <begin position="214"/>
        <end position="232"/>
    </location>
</feature>
<feature type="transmembrane region" description="Helical" evidence="9">
    <location>
        <begin position="47"/>
        <end position="66"/>
    </location>
</feature>
<dbReference type="InterPro" id="IPR004638">
    <property type="entry name" value="EmrB-like"/>
</dbReference>
<keyword evidence="6 9" id="KW-0472">Membrane</keyword>
<feature type="transmembrane region" description="Helical" evidence="9">
    <location>
        <begin position="103"/>
        <end position="126"/>
    </location>
</feature>
<evidence type="ECO:0000259" key="10">
    <source>
        <dbReference type="PROSITE" id="PS50850"/>
    </source>
</evidence>
<dbReference type="Gene3D" id="1.20.1250.20">
    <property type="entry name" value="MFS general substrate transporter like domains"/>
    <property type="match status" value="1"/>
</dbReference>
<feature type="transmembrane region" description="Helical" evidence="9">
    <location>
        <begin position="138"/>
        <end position="159"/>
    </location>
</feature>
<gene>
    <name evidence="11" type="ORF">GCM10009801_26100</name>
</gene>
<dbReference type="InterPro" id="IPR011701">
    <property type="entry name" value="MFS"/>
</dbReference>
<accession>A0ABN2VUG3</accession>
<keyword evidence="7" id="KW-0046">Antibiotic resistance</keyword>
<evidence type="ECO:0000313" key="12">
    <source>
        <dbReference type="Proteomes" id="UP001500016"/>
    </source>
</evidence>
<feature type="transmembrane region" description="Helical" evidence="9">
    <location>
        <begin position="78"/>
        <end position="97"/>
    </location>
</feature>
<name>A0ABN2VUG3_9ACTN</name>
<feature type="compositionally biased region" description="Low complexity" evidence="8">
    <location>
        <begin position="518"/>
        <end position="527"/>
    </location>
</feature>
<feature type="transmembrane region" description="Helical" evidence="9">
    <location>
        <begin position="238"/>
        <end position="260"/>
    </location>
</feature>
<feature type="domain" description="Major facilitator superfamily (MFS) profile" evidence="10">
    <location>
        <begin position="12"/>
        <end position="494"/>
    </location>
</feature>
<dbReference type="InterPro" id="IPR036259">
    <property type="entry name" value="MFS_trans_sf"/>
</dbReference>
<evidence type="ECO:0000256" key="7">
    <source>
        <dbReference type="ARBA" id="ARBA00023251"/>
    </source>
</evidence>
<evidence type="ECO:0000256" key="2">
    <source>
        <dbReference type="ARBA" id="ARBA00022448"/>
    </source>
</evidence>
<feature type="region of interest" description="Disordered" evidence="8">
    <location>
        <begin position="494"/>
        <end position="536"/>
    </location>
</feature>
<feature type="compositionally biased region" description="Basic and acidic residues" evidence="8">
    <location>
        <begin position="494"/>
        <end position="504"/>
    </location>
</feature>
<organism evidence="11 12">
    <name type="scientific">Streptomyces albiaxialis</name>
    <dbReference type="NCBI Taxonomy" id="329523"/>
    <lineage>
        <taxon>Bacteria</taxon>
        <taxon>Bacillati</taxon>
        <taxon>Actinomycetota</taxon>
        <taxon>Actinomycetes</taxon>
        <taxon>Kitasatosporales</taxon>
        <taxon>Streptomycetaceae</taxon>
        <taxon>Streptomyces</taxon>
    </lineage>
</organism>
<feature type="transmembrane region" description="Helical" evidence="9">
    <location>
        <begin position="468"/>
        <end position="490"/>
    </location>
</feature>
<sequence>MSGREGGGPGSVLALACTGSFVVVMDATIVSVALPDIRTGLGFGPSGLAWVVNAYTLAFAGFLLLGGRLADVFGQRRMFAVGMGVFTVARLAAGLAATDGQLLAARAVQGLGGALLMPVTLSLVTTAFPEPAGRARALGTWSAVGAVGASSGPVLGGLLTEWAGWRWVFFVTVPVGAAAVAAAVRVLPPRVLPARAPSARAPERGGRTRPRLDVTGAVTATAGLVAVVHGVMRAPDTGWAGAPFLGSVGGGALLLVLFAVHQGRWAREPLVPLGLFRLRAVSGGNAVMFLLGLGFFASPVLLSLYLQDVHGYAPLDAGLAYLPVGAAMFAGATAASRVSLRLGPRRAAVAACLLGAAGYGAMAALAGTDASYAVSVMLPGAVFGLGTAAAFTPITVSATSGVPAHQNGLAAGVLNTVRQTSGAVGLAALSTLSAAVTTAADGDASSDASSTGGTSMATASRAALAEGYAAAFGASACLLGVAALVAWVAMPRERGPEAATERPFPRLTVARRERRLVPGSRDSPRGSSRGGRRGGA</sequence>
<evidence type="ECO:0000256" key="5">
    <source>
        <dbReference type="ARBA" id="ARBA00022989"/>
    </source>
</evidence>
<protein>
    <submittedName>
        <fullName evidence="11">MFS transporter</fullName>
    </submittedName>
</protein>
<dbReference type="PANTHER" id="PTHR42718:SF46">
    <property type="entry name" value="BLR6921 PROTEIN"/>
    <property type="match status" value="1"/>
</dbReference>
<evidence type="ECO:0000256" key="3">
    <source>
        <dbReference type="ARBA" id="ARBA00022475"/>
    </source>
</evidence>
<evidence type="ECO:0000256" key="8">
    <source>
        <dbReference type="SAM" id="MobiDB-lite"/>
    </source>
</evidence>
<dbReference type="Gene3D" id="1.20.1720.10">
    <property type="entry name" value="Multidrug resistance protein D"/>
    <property type="match status" value="1"/>
</dbReference>
<dbReference type="EMBL" id="BAAAPE010000007">
    <property type="protein sequence ID" value="GAA2073068.1"/>
    <property type="molecule type" value="Genomic_DNA"/>
</dbReference>
<evidence type="ECO:0000256" key="4">
    <source>
        <dbReference type="ARBA" id="ARBA00022692"/>
    </source>
</evidence>
<proteinExistence type="predicted"/>
<keyword evidence="12" id="KW-1185">Reference proteome</keyword>
<dbReference type="SUPFAM" id="SSF103473">
    <property type="entry name" value="MFS general substrate transporter"/>
    <property type="match status" value="1"/>
</dbReference>
<dbReference type="RefSeq" id="WP_344527391.1">
    <property type="nucleotide sequence ID" value="NZ_BAAAPE010000007.1"/>
</dbReference>
<feature type="transmembrane region" description="Helical" evidence="9">
    <location>
        <begin position="281"/>
        <end position="306"/>
    </location>
</feature>